<feature type="transmembrane region" description="Helical" evidence="1">
    <location>
        <begin position="250"/>
        <end position="268"/>
    </location>
</feature>
<feature type="transmembrane region" description="Helical" evidence="1">
    <location>
        <begin position="362"/>
        <end position="379"/>
    </location>
</feature>
<accession>A0ABS9BGG5</accession>
<feature type="transmembrane region" description="Helical" evidence="1">
    <location>
        <begin position="163"/>
        <end position="189"/>
    </location>
</feature>
<proteinExistence type="predicted"/>
<name>A0ABS9BGG5_9BACT</name>
<evidence type="ECO:0000313" key="2">
    <source>
        <dbReference type="EMBL" id="MCF1714665.1"/>
    </source>
</evidence>
<gene>
    <name evidence="2" type="ORF">L0U88_08515</name>
</gene>
<comment type="caution">
    <text evidence="2">The sequence shown here is derived from an EMBL/GenBank/DDBJ whole genome shotgun (WGS) entry which is preliminary data.</text>
</comment>
<feature type="transmembrane region" description="Helical" evidence="1">
    <location>
        <begin position="6"/>
        <end position="22"/>
    </location>
</feature>
<organism evidence="2 3">
    <name type="scientific">Flavihumibacter fluminis</name>
    <dbReference type="NCBI Taxonomy" id="2909236"/>
    <lineage>
        <taxon>Bacteria</taxon>
        <taxon>Pseudomonadati</taxon>
        <taxon>Bacteroidota</taxon>
        <taxon>Chitinophagia</taxon>
        <taxon>Chitinophagales</taxon>
        <taxon>Chitinophagaceae</taxon>
        <taxon>Flavihumibacter</taxon>
    </lineage>
</organism>
<dbReference type="EMBL" id="JAKEVY010000002">
    <property type="protein sequence ID" value="MCF1714665.1"/>
    <property type="molecule type" value="Genomic_DNA"/>
</dbReference>
<evidence type="ECO:0000256" key="1">
    <source>
        <dbReference type="SAM" id="Phobius"/>
    </source>
</evidence>
<feature type="transmembrane region" description="Helical" evidence="1">
    <location>
        <begin position="399"/>
        <end position="416"/>
    </location>
</feature>
<reference evidence="2 3" key="1">
    <citation type="submission" date="2022-01" db="EMBL/GenBank/DDBJ databases">
        <title>Flavihumibacter sp. nov., isolated from sediment of a river.</title>
        <authorList>
            <person name="Liu H."/>
        </authorList>
    </citation>
    <scope>NUCLEOTIDE SEQUENCE [LARGE SCALE GENOMIC DNA]</scope>
    <source>
        <strain evidence="2 3">RY-1</strain>
    </source>
</reference>
<dbReference type="RefSeq" id="WP_234865533.1">
    <property type="nucleotide sequence ID" value="NZ_JAKEVY010000002.1"/>
</dbReference>
<feature type="transmembrane region" description="Helical" evidence="1">
    <location>
        <begin position="209"/>
        <end position="238"/>
    </location>
</feature>
<sequence length="428" mass="50277">MMNYILFLIAFATFYYWLYRFMKKANHGLNPGQLALVFVLKVFTACFYGWLLLHYYGGDDTWVIHEDTLMEWGQMKINPLRFFVYEVDLRQYITDMGWKEGLPYFRMKLEKAIINKPLGIFNFFSQGNFYVNMVAFSFISFWGTFWLYQVLVHLMPAYKKWTFLVLFFYPPALFWLSGLRSDAMLFFFFSLFVSRLYKQWQIMPAKANLWLASFAWFGMAVVKASFALLLLIPVLAWWLTVRKKWTLKKAFGGTTVVFLGLFFLSAAFPEPFNLPNAVANVQQEFFKLEGNTRVDLPALSSDPVSYLRNLPAALDNIFLRPYPWEAKGILQYVMVAQNIFIICLIGLFFIRRFPGRDDLVPHALLWMLFFFCISFYLSIGYTIPFPGATIRYRVIPETLLVWLLSIGAMGSTLTHYNNFNVYKKQKNI</sequence>
<evidence type="ECO:0000313" key="3">
    <source>
        <dbReference type="Proteomes" id="UP001200145"/>
    </source>
</evidence>
<protein>
    <recommendedName>
        <fullName evidence="4">Dolichyl-phosphate-mannose-protein mannosyltransferase</fullName>
    </recommendedName>
</protein>
<feature type="transmembrane region" description="Helical" evidence="1">
    <location>
        <begin position="329"/>
        <end position="350"/>
    </location>
</feature>
<feature type="transmembrane region" description="Helical" evidence="1">
    <location>
        <begin position="34"/>
        <end position="53"/>
    </location>
</feature>
<keyword evidence="3" id="KW-1185">Reference proteome</keyword>
<keyword evidence="1" id="KW-1133">Transmembrane helix</keyword>
<keyword evidence="1" id="KW-0472">Membrane</keyword>
<keyword evidence="1" id="KW-0812">Transmembrane</keyword>
<feature type="transmembrane region" description="Helical" evidence="1">
    <location>
        <begin position="129"/>
        <end position="151"/>
    </location>
</feature>
<evidence type="ECO:0008006" key="4">
    <source>
        <dbReference type="Google" id="ProtNLM"/>
    </source>
</evidence>
<dbReference type="Proteomes" id="UP001200145">
    <property type="component" value="Unassembled WGS sequence"/>
</dbReference>